<dbReference type="STRING" id="34508.A0A4U5NFJ9"/>
<keyword evidence="2 4" id="KW-0863">Zinc-finger</keyword>
<dbReference type="AlphaFoldDB" id="A0A4U5NFJ9"/>
<dbReference type="SMART" id="SM00547">
    <property type="entry name" value="ZnF_RBZ"/>
    <property type="match status" value="2"/>
</dbReference>
<accession>A0A4U5NFJ9</accession>
<sequence length="442" mass="44524">MFKPFPFPAFCNVDLKNLAFDFSAPVVRGPEAPEEIVEFSPPVLRGPFPTSVCPTPPRIVDAACSPASRVVDAACSPAARSTDAACSPLAVSKSTPPAAADASPKASTWSCPSCCVSNKSAVDKCICCGETKPGVPNEKSTSVFGSSQFKPAATKSSFSFGFGSSAPASDTATEPSEAPTATSTPFQFGAATLGVPERTCSPAARSTDAACSPLAVSKSTPPAAADASPKASTWSCPSCCVSNKSAVDKCICCGETKPGVPNEKSTSVFGSSQFKPAATKSSFSFGFGSSAPASDTATEPSEAPTATSTPFQFGAATLGVPEHFNFGAAPTPAATSTPFQFGAATLGVPEHFNFGAAPTPAATSTPFQFGAATLGVPEHFNFGAAPTPAATSTPFQFGAATLGVPEHLNFGAAAPARPFGGAAHAPAGRKIALARRRRPGGR</sequence>
<dbReference type="PROSITE" id="PS01358">
    <property type="entry name" value="ZF_RANBP2_1"/>
    <property type="match status" value="2"/>
</dbReference>
<evidence type="ECO:0000313" key="7">
    <source>
        <dbReference type="EMBL" id="TKR81430.1"/>
    </source>
</evidence>
<proteinExistence type="predicted"/>
<dbReference type="InterPro" id="IPR001876">
    <property type="entry name" value="Znf_RanBP2"/>
</dbReference>
<keyword evidence="3" id="KW-0862">Zinc</keyword>
<gene>
    <name evidence="7" type="ORF">L596_015298</name>
</gene>
<reference evidence="7" key="1">
    <citation type="submission" date="2013-11" db="EMBL/GenBank/DDBJ databases">
        <authorList>
            <person name="Sternberg P."/>
            <person name="Dillman A."/>
            <person name="Macchietto M."/>
        </authorList>
    </citation>
    <scope>NUCLEOTIDE SEQUENCE</scope>
    <source>
        <strain evidence="7">ALL</strain>
    </source>
</reference>
<evidence type="ECO:0000256" key="4">
    <source>
        <dbReference type="PROSITE-ProRule" id="PRU00322"/>
    </source>
</evidence>
<name>A0A4U5NFJ9_STECR</name>
<dbReference type="GO" id="GO:0008270">
    <property type="term" value="F:zinc ion binding"/>
    <property type="evidence" value="ECO:0007669"/>
    <property type="project" value="UniProtKB-KW"/>
</dbReference>
<evidence type="ECO:0000256" key="3">
    <source>
        <dbReference type="ARBA" id="ARBA00022833"/>
    </source>
</evidence>
<dbReference type="EMBL" id="AZBU02000004">
    <property type="protein sequence ID" value="TKR81430.1"/>
    <property type="molecule type" value="Genomic_DNA"/>
</dbReference>
<feature type="domain" description="RanBP2-type" evidence="6">
    <location>
        <begin position="230"/>
        <end position="259"/>
    </location>
</feature>
<feature type="domain" description="RanBP2-type" evidence="6">
    <location>
        <begin position="105"/>
        <end position="134"/>
    </location>
</feature>
<keyword evidence="1" id="KW-0479">Metal-binding</keyword>
<feature type="region of interest" description="Disordered" evidence="5">
    <location>
        <begin position="421"/>
        <end position="442"/>
    </location>
</feature>
<reference evidence="7" key="2">
    <citation type="journal article" date="2015" name="Genome Biol.">
        <title>Comparative genomics of Steinernema reveals deeply conserved gene regulatory networks.</title>
        <authorList>
            <person name="Dillman A.R."/>
            <person name="Macchietto M."/>
            <person name="Porter C.F."/>
            <person name="Rogers A."/>
            <person name="Williams B."/>
            <person name="Antoshechkin I."/>
            <person name="Lee M.M."/>
            <person name="Goodwin Z."/>
            <person name="Lu X."/>
            <person name="Lewis E.E."/>
            <person name="Goodrich-Blair H."/>
            <person name="Stock S.P."/>
            <person name="Adams B.J."/>
            <person name="Sternberg P.W."/>
            <person name="Mortazavi A."/>
        </authorList>
    </citation>
    <scope>NUCLEOTIDE SEQUENCE [LARGE SCALE GENOMIC DNA]</scope>
    <source>
        <strain evidence="7">ALL</strain>
    </source>
</reference>
<evidence type="ECO:0000256" key="1">
    <source>
        <dbReference type="ARBA" id="ARBA00022723"/>
    </source>
</evidence>
<feature type="compositionally biased region" description="Basic residues" evidence="5">
    <location>
        <begin position="432"/>
        <end position="442"/>
    </location>
</feature>
<dbReference type="OrthoDB" id="79830at2759"/>
<protein>
    <recommendedName>
        <fullName evidence="6">RanBP2-type domain-containing protein</fullName>
    </recommendedName>
</protein>
<reference evidence="7" key="3">
    <citation type="journal article" date="2019" name="G3 (Bethesda)">
        <title>Hybrid Assembly of the Genome of the Entomopathogenic Nematode Steinernema carpocapsae Identifies the X-Chromosome.</title>
        <authorList>
            <person name="Serra L."/>
            <person name="Macchietto M."/>
            <person name="Macias-Munoz A."/>
            <person name="McGill C.J."/>
            <person name="Rodriguez I.M."/>
            <person name="Rodriguez B."/>
            <person name="Murad R."/>
            <person name="Mortazavi A."/>
        </authorList>
    </citation>
    <scope>NUCLEOTIDE SEQUENCE</scope>
    <source>
        <strain evidence="7">ALL</strain>
    </source>
</reference>
<dbReference type="Pfam" id="PF00641">
    <property type="entry name" value="Zn_ribbon_RanBP"/>
    <property type="match status" value="2"/>
</dbReference>
<evidence type="ECO:0000256" key="2">
    <source>
        <dbReference type="ARBA" id="ARBA00022771"/>
    </source>
</evidence>
<organism evidence="7">
    <name type="scientific">Steinernema carpocapsae</name>
    <name type="common">Entomopathogenic nematode</name>
    <dbReference type="NCBI Taxonomy" id="34508"/>
    <lineage>
        <taxon>Eukaryota</taxon>
        <taxon>Metazoa</taxon>
        <taxon>Ecdysozoa</taxon>
        <taxon>Nematoda</taxon>
        <taxon>Chromadorea</taxon>
        <taxon>Rhabditida</taxon>
        <taxon>Tylenchina</taxon>
        <taxon>Panagrolaimomorpha</taxon>
        <taxon>Strongyloidoidea</taxon>
        <taxon>Steinernematidae</taxon>
        <taxon>Steinernema</taxon>
    </lineage>
</organism>
<evidence type="ECO:0000259" key="6">
    <source>
        <dbReference type="PROSITE" id="PS50199"/>
    </source>
</evidence>
<dbReference type="Gene3D" id="4.10.1060.10">
    <property type="entry name" value="Zinc finger, RanBP2-type"/>
    <property type="match status" value="2"/>
</dbReference>
<dbReference type="PROSITE" id="PS50199">
    <property type="entry name" value="ZF_RANBP2_2"/>
    <property type="match status" value="2"/>
</dbReference>
<evidence type="ECO:0000256" key="5">
    <source>
        <dbReference type="SAM" id="MobiDB-lite"/>
    </source>
</evidence>
<comment type="caution">
    <text evidence="7">The sequence shown here is derived from an EMBL/GenBank/DDBJ whole genome shotgun (WGS) entry which is preliminary data.</text>
</comment>